<dbReference type="Pfam" id="PF03797">
    <property type="entry name" value="Autotransporter"/>
    <property type="match status" value="1"/>
</dbReference>
<reference evidence="3 4" key="1">
    <citation type="journal article" date="2015" name="G3 (Bethesda)">
        <title>Insights into Ongoing Evolution of the Hexachlorocyclohexane Catabolic Pathway from Comparative Genomics of Ten Sphingomonadaceae Strains.</title>
        <authorList>
            <person name="Pearce S.L."/>
            <person name="Oakeshott J.G."/>
            <person name="Pandey G."/>
        </authorList>
    </citation>
    <scope>NUCLEOTIDE SEQUENCE [LARGE SCALE GENOMIC DNA]</scope>
    <source>
        <strain evidence="3 4">LL02</strain>
    </source>
</reference>
<comment type="caution">
    <text evidence="3">The sequence shown here is derived from an EMBL/GenBank/DDBJ whole genome shotgun (WGS) entry which is preliminary data.</text>
</comment>
<protein>
    <recommendedName>
        <fullName evidence="2">Autotransporter domain-containing protein</fullName>
    </recommendedName>
</protein>
<dbReference type="PROSITE" id="PS51208">
    <property type="entry name" value="AUTOTRANSPORTER"/>
    <property type="match status" value="1"/>
</dbReference>
<dbReference type="Gene3D" id="2.40.128.130">
    <property type="entry name" value="Autotransporter beta-domain"/>
    <property type="match status" value="1"/>
</dbReference>
<evidence type="ECO:0000256" key="1">
    <source>
        <dbReference type="SAM" id="SignalP"/>
    </source>
</evidence>
<dbReference type="AlphaFoldDB" id="A0A0J7XGE7"/>
<keyword evidence="4" id="KW-1185">Reference proteome</keyword>
<dbReference type="InterPro" id="IPR036709">
    <property type="entry name" value="Autotransporte_beta_dom_sf"/>
</dbReference>
<evidence type="ECO:0000259" key="2">
    <source>
        <dbReference type="PROSITE" id="PS51208"/>
    </source>
</evidence>
<keyword evidence="1" id="KW-0732">Signal</keyword>
<dbReference type="RefSeq" id="WP_236711388.1">
    <property type="nucleotide sequence ID" value="NZ_KQ130459.1"/>
</dbReference>
<sequence>MRQTLSVSTARLSVGIIASLGALCGPAALAQTYGPDATTPGEAAVAGALDKVASPATSPYATMLGAIDALPDPAARADALGQLSPRNYRLMPRLSIQSMDATDRDIRGYLQQRREMALDASANVPVSGDRTISVMGSYGLRQGKYKARVDRPAANSDSRSVRVGFDVMPVAGLIMGASIGIDGLDTALDRSQRPRSTMFNAGITPYASYTNGRFYVDATAGYTRSWYQLRRQVSYNGFNDQLQAGANGDNAAASVEAGGILQLGVLRAQPFAGLQYRYADLGGIVESGGAASLAVAKFKSETVRSSLGMRVSTALQKGSWTLRPSVEGQWQRELRSRPESRIEAVFVNGGTPIFTLPSWRYDRDTAVVGASLTAVHGERTAVRFSYSGEFANDRHVHGFAFTASRRF</sequence>
<name>A0A0J7XGE7_9SPHN</name>
<organism evidence="3 4">
    <name type="scientific">Novosphingobium barchaimii LL02</name>
    <dbReference type="NCBI Taxonomy" id="1114963"/>
    <lineage>
        <taxon>Bacteria</taxon>
        <taxon>Pseudomonadati</taxon>
        <taxon>Pseudomonadota</taxon>
        <taxon>Alphaproteobacteria</taxon>
        <taxon>Sphingomonadales</taxon>
        <taxon>Sphingomonadaceae</taxon>
        <taxon>Novosphingobium</taxon>
    </lineage>
</organism>
<proteinExistence type="predicted"/>
<gene>
    <name evidence="3" type="ORF">V474_04975</name>
</gene>
<feature type="chain" id="PRO_5005291352" description="Autotransporter domain-containing protein" evidence="1">
    <location>
        <begin position="31"/>
        <end position="407"/>
    </location>
</feature>
<dbReference type="SUPFAM" id="SSF103515">
    <property type="entry name" value="Autotransporter"/>
    <property type="match status" value="1"/>
</dbReference>
<accession>A0A0J7XGE7</accession>
<feature type="signal peptide" evidence="1">
    <location>
        <begin position="1"/>
        <end position="30"/>
    </location>
</feature>
<evidence type="ECO:0000313" key="4">
    <source>
        <dbReference type="Proteomes" id="UP000052268"/>
    </source>
</evidence>
<dbReference type="InterPro" id="IPR005546">
    <property type="entry name" value="Autotransporte_beta"/>
</dbReference>
<dbReference type="SMART" id="SM00869">
    <property type="entry name" value="Autotransporter"/>
    <property type="match status" value="1"/>
</dbReference>
<dbReference type="Proteomes" id="UP000052268">
    <property type="component" value="Unassembled WGS sequence"/>
</dbReference>
<dbReference type="PATRIC" id="fig|1114963.3.peg.4636"/>
<dbReference type="EMBL" id="JACU01000013">
    <property type="protein sequence ID" value="KMS51111.1"/>
    <property type="molecule type" value="Genomic_DNA"/>
</dbReference>
<feature type="domain" description="Autotransporter" evidence="2">
    <location>
        <begin position="127"/>
        <end position="407"/>
    </location>
</feature>
<evidence type="ECO:0000313" key="3">
    <source>
        <dbReference type="EMBL" id="KMS51111.1"/>
    </source>
</evidence>